<dbReference type="Pfam" id="PF00156">
    <property type="entry name" value="Pribosyltran"/>
    <property type="match status" value="1"/>
</dbReference>
<dbReference type="InterPro" id="IPR029057">
    <property type="entry name" value="PRTase-like"/>
</dbReference>
<sequence length="222" mass="23944">MPKHSLDVPIPDRVAAGRALSELLAGQGGPQTLVLALPRGGVPVAFEVALALDCPLDLMLVRKLGVPGHSELAMGAIASGGVRVLNEDILRSLGIGEVAIDAVERRETEELARRERVYRGERPMPEVKGKRVILVDDGIATGATMRAAVQAVRKLGAAHVTVAVPVGAQETLAVLRHEADEVICPLVPEPLWAIGRWYRDFSQTSDEEVIDLLRRAWERPIA</sequence>
<proteinExistence type="predicted"/>
<organism evidence="2 3">
    <name type="scientific">Pseudomonas flexibilis</name>
    <dbReference type="NCBI Taxonomy" id="706570"/>
    <lineage>
        <taxon>Bacteria</taxon>
        <taxon>Pseudomonadati</taxon>
        <taxon>Pseudomonadota</taxon>
        <taxon>Gammaproteobacteria</taxon>
        <taxon>Pseudomonadales</taxon>
        <taxon>Pseudomonadaceae</taxon>
        <taxon>Pseudomonas</taxon>
    </lineage>
</organism>
<comment type="caution">
    <text evidence="2">The sequence shown here is derived from an EMBL/GenBank/DDBJ whole genome shotgun (WGS) entry which is preliminary data.</text>
</comment>
<evidence type="ECO:0000313" key="2">
    <source>
        <dbReference type="EMBL" id="KHO64338.1"/>
    </source>
</evidence>
<dbReference type="RefSeq" id="WP_039606997.1">
    <property type="nucleotide sequence ID" value="NZ_FMUP01000003.1"/>
</dbReference>
<dbReference type="OrthoDB" id="9810066at2"/>
<dbReference type="Proteomes" id="UP000030980">
    <property type="component" value="Unassembled WGS sequence"/>
</dbReference>
<dbReference type="SUPFAM" id="SSF53271">
    <property type="entry name" value="PRTase-like"/>
    <property type="match status" value="1"/>
</dbReference>
<dbReference type="InterPro" id="IPR000836">
    <property type="entry name" value="PRTase_dom"/>
</dbReference>
<gene>
    <name evidence="2" type="ORF">PT85_14135</name>
</gene>
<dbReference type="CDD" id="cd06223">
    <property type="entry name" value="PRTases_typeI"/>
    <property type="match status" value="1"/>
</dbReference>
<dbReference type="AlphaFoldDB" id="A0A0B3BIN2"/>
<dbReference type="STRING" id="706570.PT85_14135"/>
<accession>A0A0B3BIN2</accession>
<reference evidence="2 3" key="1">
    <citation type="submission" date="2014-11" db="EMBL/GenBank/DDBJ databases">
        <title>Genome sequence of Pseudomonas tuomuerensis JCM 14085.</title>
        <authorList>
            <person name="Shin S.-K."/>
            <person name="Yi H."/>
        </authorList>
    </citation>
    <scope>NUCLEOTIDE SEQUENCE [LARGE SCALE GENOMIC DNA]</scope>
    <source>
        <strain evidence="2 3">JCM 14085</strain>
    </source>
</reference>
<dbReference type="EMBL" id="JTAK01000005">
    <property type="protein sequence ID" value="KHO64338.1"/>
    <property type="molecule type" value="Genomic_DNA"/>
</dbReference>
<name>A0A0B3BIN2_9PSED</name>
<feature type="domain" description="Phosphoribosyltransferase" evidence="1">
    <location>
        <begin position="17"/>
        <end position="185"/>
    </location>
</feature>
<evidence type="ECO:0000259" key="1">
    <source>
        <dbReference type="Pfam" id="PF00156"/>
    </source>
</evidence>
<dbReference type="Gene3D" id="3.40.50.2020">
    <property type="match status" value="1"/>
</dbReference>
<protein>
    <recommendedName>
        <fullName evidence="1">Phosphoribosyltransferase domain-containing protein</fullName>
    </recommendedName>
</protein>
<evidence type="ECO:0000313" key="3">
    <source>
        <dbReference type="Proteomes" id="UP000030980"/>
    </source>
</evidence>
<keyword evidence="3" id="KW-1185">Reference proteome</keyword>
<dbReference type="Gene3D" id="3.30.1310.20">
    <property type="entry name" value="PRTase-like"/>
    <property type="match status" value="1"/>
</dbReference>